<dbReference type="EMBL" id="BK015712">
    <property type="protein sequence ID" value="DAE21508.1"/>
    <property type="molecule type" value="Genomic_DNA"/>
</dbReference>
<keyword evidence="1" id="KW-0175">Coiled coil</keyword>
<protein>
    <submittedName>
        <fullName evidence="3">Uncharacterized protein</fullName>
    </submittedName>
</protein>
<evidence type="ECO:0000256" key="2">
    <source>
        <dbReference type="SAM" id="MobiDB-lite"/>
    </source>
</evidence>
<evidence type="ECO:0000313" key="3">
    <source>
        <dbReference type="EMBL" id="DAE21508.1"/>
    </source>
</evidence>
<organism evidence="3">
    <name type="scientific">Myoviridae sp. ctgXL3</name>
    <dbReference type="NCBI Taxonomy" id="2826681"/>
    <lineage>
        <taxon>Viruses</taxon>
        <taxon>Duplodnaviria</taxon>
        <taxon>Heunggongvirae</taxon>
        <taxon>Uroviricota</taxon>
        <taxon>Caudoviricetes</taxon>
    </lineage>
</organism>
<sequence>MATTTSKLAGNAVKKNVGAQAPKATPTPAPQATPAPVQDKTSSVDPKGVAKFLESVRTNNVEDIVWAIVTAGEFDTLTNEAIEEAVQNVSNALGVVDMEHRTEIDNLSKELDAMREQLEGALAERDKANDRVKMLCGIIADM</sequence>
<name>A0A8S5QS82_9CAUD</name>
<feature type="region of interest" description="Disordered" evidence="2">
    <location>
        <begin position="1"/>
        <end position="45"/>
    </location>
</feature>
<evidence type="ECO:0000256" key="1">
    <source>
        <dbReference type="SAM" id="Coils"/>
    </source>
</evidence>
<reference evidence="3" key="1">
    <citation type="journal article" date="2021" name="Proc. Natl. Acad. Sci. U.S.A.">
        <title>A Catalog of Tens of Thousands of Viruses from Human Metagenomes Reveals Hidden Associations with Chronic Diseases.</title>
        <authorList>
            <person name="Tisza M.J."/>
            <person name="Buck C.B."/>
        </authorList>
    </citation>
    <scope>NUCLEOTIDE SEQUENCE</scope>
    <source>
        <strain evidence="3">CtgXL3</strain>
    </source>
</reference>
<proteinExistence type="predicted"/>
<feature type="coiled-coil region" evidence="1">
    <location>
        <begin position="97"/>
        <end position="131"/>
    </location>
</feature>
<accession>A0A8S5QS82</accession>